<feature type="transmembrane region" description="Helical" evidence="1">
    <location>
        <begin position="45"/>
        <end position="64"/>
    </location>
</feature>
<keyword evidence="1" id="KW-0472">Membrane</keyword>
<feature type="transmembrane region" description="Helical" evidence="1">
    <location>
        <begin position="21"/>
        <end position="39"/>
    </location>
</feature>
<keyword evidence="1" id="KW-0812">Transmembrane</keyword>
<dbReference type="AlphaFoldDB" id="A0A4Q7D0Z0"/>
<evidence type="ECO:0000313" key="2">
    <source>
        <dbReference type="EMBL" id="RZI31498.1"/>
    </source>
</evidence>
<feature type="transmembrane region" description="Helical" evidence="1">
    <location>
        <begin position="84"/>
        <end position="106"/>
    </location>
</feature>
<evidence type="ECO:0000256" key="1">
    <source>
        <dbReference type="SAM" id="Phobius"/>
    </source>
</evidence>
<proteinExistence type="predicted"/>
<comment type="caution">
    <text evidence="2">The sequence shown here is derived from an EMBL/GenBank/DDBJ whole genome shotgun (WGS) entry which is preliminary data.</text>
</comment>
<reference evidence="2 3" key="1">
    <citation type="submission" date="2019-02" db="EMBL/GenBank/DDBJ databases">
        <title>Pseudomonas spp from wheat grain.</title>
        <authorList>
            <person name="Cho G.-S."/>
            <person name="Franz C.M.A.P."/>
        </authorList>
    </citation>
    <scope>NUCLEOTIDE SEQUENCE [LARGE SCALE GENOMIC DNA]</scope>
    <source>
        <strain evidence="2 3">133NRW</strain>
    </source>
</reference>
<evidence type="ECO:0008006" key="4">
    <source>
        <dbReference type="Google" id="ProtNLM"/>
    </source>
</evidence>
<accession>A0A4Q7D0Z0</accession>
<name>A0A4Q7D0Z0_9PSED</name>
<keyword evidence="1" id="KW-1133">Transmembrane helix</keyword>
<organism evidence="2 3">
    <name type="scientific">Pseudomonas orientalis</name>
    <dbReference type="NCBI Taxonomy" id="76758"/>
    <lineage>
        <taxon>Bacteria</taxon>
        <taxon>Pseudomonadati</taxon>
        <taxon>Pseudomonadota</taxon>
        <taxon>Gammaproteobacteria</taxon>
        <taxon>Pseudomonadales</taxon>
        <taxon>Pseudomonadaceae</taxon>
        <taxon>Pseudomonas</taxon>
    </lineage>
</organism>
<protein>
    <recommendedName>
        <fullName evidence="4">Transmembrane protein</fullName>
    </recommendedName>
</protein>
<sequence length="115" mass="12583">MRPNFFLDDEDEAIAKSYFKKVNSIGFVCVGLALTIITMPHPERAAWFVFAVAIIYAFSHGDGYRKIVASYLLRHKGFGGGIRLVLKVALFVLGTSLLSGIGLQILTPEVLGILP</sequence>
<evidence type="ECO:0000313" key="3">
    <source>
        <dbReference type="Proteomes" id="UP000293369"/>
    </source>
</evidence>
<dbReference type="GeneID" id="93498204"/>
<dbReference type="Proteomes" id="UP000293369">
    <property type="component" value="Unassembled WGS sequence"/>
</dbReference>
<dbReference type="RefSeq" id="WP_041475665.1">
    <property type="nucleotide sequence ID" value="NZ_SGFE01000021.1"/>
</dbReference>
<dbReference type="EMBL" id="SGFE01000021">
    <property type="protein sequence ID" value="RZI31498.1"/>
    <property type="molecule type" value="Genomic_DNA"/>
</dbReference>
<gene>
    <name evidence="2" type="ORF">EUX57_12260</name>
</gene>